<reference evidence="2" key="1">
    <citation type="submission" date="2023-12" db="EMBL/GenBank/DDBJ databases">
        <title>Genome assembly of Anisodus tanguticus.</title>
        <authorList>
            <person name="Wang Y.-J."/>
        </authorList>
    </citation>
    <scope>NUCLEOTIDE SEQUENCE</scope>
    <source>
        <strain evidence="2">KB-2021</strain>
        <tissue evidence="2">Leaf</tissue>
    </source>
</reference>
<comment type="caution">
    <text evidence="2">The sequence shown here is derived from an EMBL/GenBank/DDBJ whole genome shotgun (WGS) entry which is preliminary data.</text>
</comment>
<protein>
    <submittedName>
        <fullName evidence="2">Uncharacterized protein</fullName>
    </submittedName>
</protein>
<name>A0AAE1QU12_9SOLA</name>
<evidence type="ECO:0000256" key="1">
    <source>
        <dbReference type="SAM" id="MobiDB-lite"/>
    </source>
</evidence>
<keyword evidence="3" id="KW-1185">Reference proteome</keyword>
<dbReference type="AlphaFoldDB" id="A0AAE1QU12"/>
<evidence type="ECO:0000313" key="2">
    <source>
        <dbReference type="EMBL" id="KAK4338132.1"/>
    </source>
</evidence>
<dbReference type="EMBL" id="JAVYJV010000024">
    <property type="protein sequence ID" value="KAK4338132.1"/>
    <property type="molecule type" value="Genomic_DNA"/>
</dbReference>
<gene>
    <name evidence="2" type="ORF">RND71_042619</name>
</gene>
<evidence type="ECO:0000313" key="3">
    <source>
        <dbReference type="Proteomes" id="UP001291623"/>
    </source>
</evidence>
<dbReference type="Proteomes" id="UP001291623">
    <property type="component" value="Unassembled WGS sequence"/>
</dbReference>
<feature type="region of interest" description="Disordered" evidence="1">
    <location>
        <begin position="40"/>
        <end position="68"/>
    </location>
</feature>
<accession>A0AAE1QU12</accession>
<proteinExistence type="predicted"/>
<organism evidence="2 3">
    <name type="scientific">Anisodus tanguticus</name>
    <dbReference type="NCBI Taxonomy" id="243964"/>
    <lineage>
        <taxon>Eukaryota</taxon>
        <taxon>Viridiplantae</taxon>
        <taxon>Streptophyta</taxon>
        <taxon>Embryophyta</taxon>
        <taxon>Tracheophyta</taxon>
        <taxon>Spermatophyta</taxon>
        <taxon>Magnoliopsida</taxon>
        <taxon>eudicotyledons</taxon>
        <taxon>Gunneridae</taxon>
        <taxon>Pentapetalae</taxon>
        <taxon>asterids</taxon>
        <taxon>lamiids</taxon>
        <taxon>Solanales</taxon>
        <taxon>Solanaceae</taxon>
        <taxon>Solanoideae</taxon>
        <taxon>Hyoscyameae</taxon>
        <taxon>Anisodus</taxon>
    </lineage>
</organism>
<sequence length="68" mass="7796">MGKMGNGETHLHFTMIVVVPTVDSELLVRWIEGSQEYYQKEKTRDNENDNNGAGKIPNILAFEKEEDK</sequence>